<dbReference type="EMBL" id="JAATJH010000002">
    <property type="protein sequence ID" value="NJC25825.1"/>
    <property type="molecule type" value="Genomic_DNA"/>
</dbReference>
<dbReference type="Proteomes" id="UP000770785">
    <property type="component" value="Unassembled WGS sequence"/>
</dbReference>
<evidence type="ECO:0000256" key="5">
    <source>
        <dbReference type="ARBA" id="ARBA00022692"/>
    </source>
</evidence>
<keyword evidence="7 8" id="KW-0472">Membrane</keyword>
<feature type="transmembrane region" description="Helical" evidence="8">
    <location>
        <begin position="429"/>
        <end position="448"/>
    </location>
</feature>
<dbReference type="InterPro" id="IPR038731">
    <property type="entry name" value="RgtA/B/C-like"/>
</dbReference>
<feature type="transmembrane region" description="Helical" evidence="8">
    <location>
        <begin position="111"/>
        <end position="131"/>
    </location>
</feature>
<evidence type="ECO:0000313" key="10">
    <source>
        <dbReference type="EMBL" id="NJC25825.1"/>
    </source>
</evidence>
<evidence type="ECO:0000256" key="7">
    <source>
        <dbReference type="ARBA" id="ARBA00023136"/>
    </source>
</evidence>
<keyword evidence="3" id="KW-0328">Glycosyltransferase</keyword>
<evidence type="ECO:0000256" key="4">
    <source>
        <dbReference type="ARBA" id="ARBA00022679"/>
    </source>
</evidence>
<dbReference type="PANTHER" id="PTHR33908">
    <property type="entry name" value="MANNOSYLTRANSFERASE YKCB-RELATED"/>
    <property type="match status" value="1"/>
</dbReference>
<evidence type="ECO:0000256" key="1">
    <source>
        <dbReference type="ARBA" id="ARBA00004651"/>
    </source>
</evidence>
<keyword evidence="11" id="KW-1185">Reference proteome</keyword>
<feature type="transmembrane region" description="Helical" evidence="8">
    <location>
        <begin position="251"/>
        <end position="273"/>
    </location>
</feature>
<evidence type="ECO:0000256" key="2">
    <source>
        <dbReference type="ARBA" id="ARBA00022475"/>
    </source>
</evidence>
<gene>
    <name evidence="10" type="ORF">GGR27_001324</name>
</gene>
<dbReference type="PANTHER" id="PTHR33908:SF3">
    <property type="entry name" value="UNDECAPRENYL PHOSPHATE-ALPHA-4-AMINO-4-DEOXY-L-ARABINOSE ARABINOSYL TRANSFERASE"/>
    <property type="match status" value="1"/>
</dbReference>
<feature type="transmembrane region" description="Helical" evidence="8">
    <location>
        <begin position="346"/>
        <end position="367"/>
    </location>
</feature>
<evidence type="ECO:0000313" key="11">
    <source>
        <dbReference type="Proteomes" id="UP000770785"/>
    </source>
</evidence>
<name>A0ABX0X991_9BACT</name>
<evidence type="ECO:0000256" key="6">
    <source>
        <dbReference type="ARBA" id="ARBA00022989"/>
    </source>
</evidence>
<proteinExistence type="predicted"/>
<keyword evidence="4" id="KW-0808">Transferase</keyword>
<feature type="transmembrane region" description="Helical" evidence="8">
    <location>
        <begin position="285"/>
        <end position="301"/>
    </location>
</feature>
<comment type="caution">
    <text evidence="10">The sequence shown here is derived from an EMBL/GenBank/DDBJ whole genome shotgun (WGS) entry which is preliminary data.</text>
</comment>
<dbReference type="Pfam" id="PF13231">
    <property type="entry name" value="PMT_2"/>
    <property type="match status" value="1"/>
</dbReference>
<protein>
    <submittedName>
        <fullName evidence="10">4-amino-4-deoxy-L-arabinose transferase-like glycosyltransferase</fullName>
    </submittedName>
</protein>
<keyword evidence="6 8" id="KW-1133">Transmembrane helix</keyword>
<feature type="transmembrane region" description="Helical" evidence="8">
    <location>
        <begin position="162"/>
        <end position="189"/>
    </location>
</feature>
<accession>A0ABX0X991</accession>
<keyword evidence="2" id="KW-1003">Cell membrane</keyword>
<evidence type="ECO:0000256" key="8">
    <source>
        <dbReference type="SAM" id="Phobius"/>
    </source>
</evidence>
<evidence type="ECO:0000256" key="3">
    <source>
        <dbReference type="ARBA" id="ARBA00022676"/>
    </source>
</evidence>
<feature type="transmembrane region" description="Helical" evidence="8">
    <location>
        <begin position="81"/>
        <end position="99"/>
    </location>
</feature>
<evidence type="ECO:0000259" key="9">
    <source>
        <dbReference type="Pfam" id="PF13231"/>
    </source>
</evidence>
<dbReference type="InterPro" id="IPR050297">
    <property type="entry name" value="LipidA_mod_glycosyltrf_83"/>
</dbReference>
<dbReference type="RefSeq" id="WP_168036601.1">
    <property type="nucleotide sequence ID" value="NZ_JAATJH010000002.1"/>
</dbReference>
<sequence>MARFLPLAIILLFGTCFFGTNNLQLFDWDELNFAEISREMLVTDNWVQPTVNYLPFHEKPPLFSWMQLLSYKIFGVSPRGARFPNLVCGIVTFLLLLQLGKKSFGGNDRRWWPLFLGLSVLPALYAQSGIIDPWFNLFTLAGLWWSLTGAALTARQVLLSGLVLGLAVLTKGPAAGLIAGLCWLVLLLVNPAHRGRRAARYLAIGLLSLLPIGIWLVFLWQEDGGYFAREFLRYQARLFFREDAGHGGFPGYHVVVLLLGCFPASWLALPALFNRRRFSDPTDRGMRVLFWVVLVLFSVVNTKIVHYSSLCYFPLCWFAARTLTGGEAHLSPRWRRVVRTGLLSSWILYTLLLLAVPLLAITAAYWLPLVDDAEVTARLAMLVTWPWYTFVPGVVGIAGIVFQTNAALLRTNPASTTAQNQLKNRAATYLLFTGLLTLTTLCTIVPRVQQYTQGAPVAFFKELRGRDVYVGTAYYKSYAHWYYADLPPERYADGCRERQCRFHENISKPLYFASPARVTEQVLREVPDAVLLRQAGGFSFYVREVKR</sequence>
<reference evidence="10 11" key="1">
    <citation type="submission" date="2020-03" db="EMBL/GenBank/DDBJ databases">
        <title>Genomic Encyclopedia of Type Strains, Phase IV (KMG-IV): sequencing the most valuable type-strain genomes for metagenomic binning, comparative biology and taxonomic classification.</title>
        <authorList>
            <person name="Goeker M."/>
        </authorList>
    </citation>
    <scope>NUCLEOTIDE SEQUENCE [LARGE SCALE GENOMIC DNA]</scope>
    <source>
        <strain evidence="10 11">DSM 105096</strain>
    </source>
</reference>
<feature type="transmembrane region" description="Helical" evidence="8">
    <location>
        <begin position="201"/>
        <end position="220"/>
    </location>
</feature>
<organism evidence="10 11">
    <name type="scientific">Neolewinella antarctica</name>
    <dbReference type="NCBI Taxonomy" id="442734"/>
    <lineage>
        <taxon>Bacteria</taxon>
        <taxon>Pseudomonadati</taxon>
        <taxon>Bacteroidota</taxon>
        <taxon>Saprospiria</taxon>
        <taxon>Saprospirales</taxon>
        <taxon>Lewinellaceae</taxon>
        <taxon>Neolewinella</taxon>
    </lineage>
</organism>
<feature type="transmembrane region" description="Helical" evidence="8">
    <location>
        <begin position="387"/>
        <end position="408"/>
    </location>
</feature>
<feature type="domain" description="Glycosyltransferase RgtA/B/C/D-like" evidence="9">
    <location>
        <begin position="59"/>
        <end position="215"/>
    </location>
</feature>
<comment type="subcellular location">
    <subcellularLocation>
        <location evidence="1">Cell membrane</location>
        <topology evidence="1">Multi-pass membrane protein</topology>
    </subcellularLocation>
</comment>
<keyword evidence="5 8" id="KW-0812">Transmembrane</keyword>